<keyword evidence="4" id="KW-0964">Secreted</keyword>
<evidence type="ECO:0000256" key="7">
    <source>
        <dbReference type="SAM" id="SignalP"/>
    </source>
</evidence>
<gene>
    <name evidence="8" type="ORF">AY601_1714</name>
</gene>
<dbReference type="GO" id="GO:0003723">
    <property type="term" value="F:RNA binding"/>
    <property type="evidence" value="ECO:0007669"/>
    <property type="project" value="InterPro"/>
</dbReference>
<dbReference type="Pfam" id="PF00545">
    <property type="entry name" value="Ribonuclease"/>
    <property type="match status" value="1"/>
</dbReference>
<dbReference type="GO" id="GO:0005576">
    <property type="term" value="C:extracellular region"/>
    <property type="evidence" value="ECO:0007669"/>
    <property type="project" value="UniProtKB-SubCell"/>
</dbReference>
<dbReference type="GO" id="GO:0016787">
    <property type="term" value="F:hydrolase activity"/>
    <property type="evidence" value="ECO:0007669"/>
    <property type="project" value="UniProtKB-KW"/>
</dbReference>
<dbReference type="InterPro" id="IPR000026">
    <property type="entry name" value="N1-like"/>
</dbReference>
<comment type="subcellular location">
    <subcellularLocation>
        <location evidence="1">Secreted</location>
    </subcellularLocation>
</comment>
<feature type="chain" id="PRO_5007280342" description="Ribonuclease" evidence="7">
    <location>
        <begin position="25"/>
        <end position="133"/>
    </location>
</feature>
<proteinExistence type="inferred from homology"/>
<feature type="signal peptide" evidence="7">
    <location>
        <begin position="1"/>
        <end position="24"/>
    </location>
</feature>
<name>A0A127VBM0_9SPHI</name>
<dbReference type="GO" id="GO:0004521">
    <property type="term" value="F:RNA endonuclease activity"/>
    <property type="evidence" value="ECO:0007669"/>
    <property type="project" value="InterPro"/>
</dbReference>
<keyword evidence="5" id="KW-0540">Nuclease</keyword>
<dbReference type="SUPFAM" id="SSF53933">
    <property type="entry name" value="Microbial ribonucleases"/>
    <property type="match status" value="1"/>
</dbReference>
<dbReference type="AlphaFoldDB" id="A0A127VBM0"/>
<dbReference type="InterPro" id="IPR001887">
    <property type="entry name" value="Barnase"/>
</dbReference>
<reference evidence="8 9" key="1">
    <citation type="submission" date="2016-03" db="EMBL/GenBank/DDBJ databases">
        <title>Complete genome sequence of Pedobacter cryoconitis PAMC 27485.</title>
        <authorList>
            <person name="Lee J."/>
            <person name="Kim O.-S."/>
        </authorList>
    </citation>
    <scope>NUCLEOTIDE SEQUENCE [LARGE SCALE GENOMIC DNA]</scope>
    <source>
        <strain evidence="8 9">PAMC 27485</strain>
    </source>
</reference>
<evidence type="ECO:0000256" key="2">
    <source>
        <dbReference type="ARBA" id="ARBA00009006"/>
    </source>
</evidence>
<sequence length="133" mass="14407" precursor="true">MKNFKILFALLTFGLLFSSFTKDSNPSLALVNSLQATTVSLTGHTTEQAAVTVPQKAYTVADYVAKNGKAPQGYVGGTVFQNREGLLPQGVAYKEYDVNPKVNGQNRGAERIVLGNDGSRYYTGDHYASFTAF</sequence>
<accession>A0A127VBM0</accession>
<evidence type="ECO:0000256" key="1">
    <source>
        <dbReference type="ARBA" id="ARBA00004613"/>
    </source>
</evidence>
<evidence type="ECO:0000256" key="5">
    <source>
        <dbReference type="ARBA" id="ARBA00022722"/>
    </source>
</evidence>
<keyword evidence="9" id="KW-1185">Reference proteome</keyword>
<keyword evidence="7" id="KW-0732">Signal</keyword>
<evidence type="ECO:0000256" key="4">
    <source>
        <dbReference type="ARBA" id="ARBA00022525"/>
    </source>
</evidence>
<evidence type="ECO:0000256" key="3">
    <source>
        <dbReference type="ARBA" id="ARBA00022214"/>
    </source>
</evidence>
<evidence type="ECO:0000313" key="8">
    <source>
        <dbReference type="EMBL" id="AMP98627.1"/>
    </source>
</evidence>
<dbReference type="RefSeq" id="WP_068399193.1">
    <property type="nucleotide sequence ID" value="NZ_CP014504.1"/>
</dbReference>
<dbReference type="Proteomes" id="UP000071561">
    <property type="component" value="Chromosome"/>
</dbReference>
<dbReference type="InterPro" id="IPR016191">
    <property type="entry name" value="Ribonuclease/ribotoxin"/>
</dbReference>
<protein>
    <recommendedName>
        <fullName evidence="3">Ribonuclease</fullName>
    </recommendedName>
</protein>
<organism evidence="8 9">
    <name type="scientific">Pedobacter cryoconitis</name>
    <dbReference type="NCBI Taxonomy" id="188932"/>
    <lineage>
        <taxon>Bacteria</taxon>
        <taxon>Pseudomonadati</taxon>
        <taxon>Bacteroidota</taxon>
        <taxon>Sphingobacteriia</taxon>
        <taxon>Sphingobacteriales</taxon>
        <taxon>Sphingobacteriaceae</taxon>
        <taxon>Pedobacter</taxon>
    </lineage>
</organism>
<evidence type="ECO:0000256" key="6">
    <source>
        <dbReference type="ARBA" id="ARBA00022801"/>
    </source>
</evidence>
<keyword evidence="6" id="KW-0378">Hydrolase</keyword>
<dbReference type="PATRIC" id="fig|188932.3.peg.1782"/>
<dbReference type="PRINTS" id="PR00117">
    <property type="entry name" value="BARNASE"/>
</dbReference>
<dbReference type="KEGG" id="pcm:AY601_1714"/>
<evidence type="ECO:0000313" key="9">
    <source>
        <dbReference type="Proteomes" id="UP000071561"/>
    </source>
</evidence>
<comment type="similarity">
    <text evidence="2">Belongs to the ribonuclease N1/T1 family.</text>
</comment>
<dbReference type="EMBL" id="CP014504">
    <property type="protein sequence ID" value="AMP98627.1"/>
    <property type="molecule type" value="Genomic_DNA"/>
</dbReference>
<dbReference type="Gene3D" id="3.10.450.30">
    <property type="entry name" value="Microbial ribonucleases"/>
    <property type="match status" value="1"/>
</dbReference>
<dbReference type="OrthoDB" id="9803442at2"/>